<name>A0ACC3T2N0_LIPKO</name>
<dbReference type="Proteomes" id="UP001433508">
    <property type="component" value="Unassembled WGS sequence"/>
</dbReference>
<accession>A0ACC3T2N0</accession>
<protein>
    <submittedName>
        <fullName evidence="1">Uncharacterized protein</fullName>
    </submittedName>
</protein>
<proteinExistence type="predicted"/>
<evidence type="ECO:0000313" key="1">
    <source>
        <dbReference type="EMBL" id="KAK9238163.1"/>
    </source>
</evidence>
<sequence length="75" mass="8246">MLFSRYVVLGAIALGAVAAKSHHVHHRHRRSPVAVPEALAETSPSDGECYTYVTSWLVDYGLLFWSCGRVGVIFS</sequence>
<comment type="caution">
    <text evidence="1">The sequence shown here is derived from an EMBL/GenBank/DDBJ whole genome shotgun (WGS) entry which is preliminary data.</text>
</comment>
<dbReference type="EMBL" id="MU971359">
    <property type="protein sequence ID" value="KAK9238163.1"/>
    <property type="molecule type" value="Genomic_DNA"/>
</dbReference>
<keyword evidence="2" id="KW-1185">Reference proteome</keyword>
<organism evidence="1 2">
    <name type="scientific">Lipomyces kononenkoae</name>
    <name type="common">Yeast</name>
    <dbReference type="NCBI Taxonomy" id="34357"/>
    <lineage>
        <taxon>Eukaryota</taxon>
        <taxon>Fungi</taxon>
        <taxon>Dikarya</taxon>
        <taxon>Ascomycota</taxon>
        <taxon>Saccharomycotina</taxon>
        <taxon>Lipomycetes</taxon>
        <taxon>Lipomycetales</taxon>
        <taxon>Lipomycetaceae</taxon>
        <taxon>Lipomyces</taxon>
    </lineage>
</organism>
<reference evidence="2" key="1">
    <citation type="journal article" date="2024" name="Front. Bioeng. Biotechnol.">
        <title>Genome-scale model development and genomic sequencing of the oleaginous clade Lipomyces.</title>
        <authorList>
            <person name="Czajka J.J."/>
            <person name="Han Y."/>
            <person name="Kim J."/>
            <person name="Mondo S.J."/>
            <person name="Hofstad B.A."/>
            <person name="Robles A."/>
            <person name="Haridas S."/>
            <person name="Riley R."/>
            <person name="LaButti K."/>
            <person name="Pangilinan J."/>
            <person name="Andreopoulos W."/>
            <person name="Lipzen A."/>
            <person name="Yan J."/>
            <person name="Wang M."/>
            <person name="Ng V."/>
            <person name="Grigoriev I.V."/>
            <person name="Spatafora J.W."/>
            <person name="Magnuson J.K."/>
            <person name="Baker S.E."/>
            <person name="Pomraning K.R."/>
        </authorList>
    </citation>
    <scope>NUCLEOTIDE SEQUENCE [LARGE SCALE GENOMIC DNA]</scope>
    <source>
        <strain evidence="2">CBS 7786</strain>
    </source>
</reference>
<gene>
    <name evidence="1" type="ORF">V1525DRAFT_401725</name>
</gene>
<evidence type="ECO:0000313" key="2">
    <source>
        <dbReference type="Proteomes" id="UP001433508"/>
    </source>
</evidence>